<feature type="domain" description="Cyclic nucleotide-binding" evidence="10">
    <location>
        <begin position="385"/>
        <end position="502"/>
    </location>
</feature>
<proteinExistence type="predicted"/>
<sequence>CHNADKWNITKLKALIAEDQKNRVKYVLMPNSPFVQNWDLIQIIFLLYVAGVVPFKAGFNYNFSGGMFVIDMLVDVYFMCDIVVCFLTAYENSERLIVVNYWKIAWRYMQGWFVLDFLSVLPTQYATMIADGTFLCTISASCTESRPAASLDAYLKLLKMFRLVRLVKLLRLARFKRILQKYQGETFHLLRILHFSGLCGGMLLMGHICGCAFYFMSTQQMWTPYERELYETGERIPWIAEHFGDDYDSTPVGPRYLSSLYWAFSTMSTVGYGDISSSTFAERTFAIFVIILGTFMFGYIVAQVMSEVDAANQTSMRHRHKLTQVAAYIQDLQLPRELSRDMLGHFREQQDKKYNDQELLFDLPFRLRTRVLAHKYKAIIADVPLLCEGGESFRTELCARLKPVEYLPNHIIYDMDQIAVDVYIISSGKVEFVDVSGGVHCILANGAYFGEGAAIEPNATRWDTARSQSLVYTLKMKARELRDLIISYPTVFQEFKTLYYERKQRLEAWRANNRDWGNARSFKCSERFSQDLKWTRTPSILIKQRDIAKLSRSSKSTPVEPVGTPVEHEQSSLGTLHDQMTQIHKQMNADMENLTRKLQTMKQPQTDLVNNTRKDTNRLKAAYNNDTAGRHSSTRQQGRHGPSYRTGPASAPSSKVAFHKGTLYNGGAPVQA</sequence>
<dbReference type="Proteomes" id="UP001190700">
    <property type="component" value="Unassembled WGS sequence"/>
</dbReference>
<dbReference type="SUPFAM" id="SSF51206">
    <property type="entry name" value="cAMP-binding domain-like"/>
    <property type="match status" value="1"/>
</dbReference>
<feature type="transmembrane region" description="Helical" evidence="9">
    <location>
        <begin position="285"/>
        <end position="305"/>
    </location>
</feature>
<keyword evidence="12" id="KW-1185">Reference proteome</keyword>
<feature type="region of interest" description="Disordered" evidence="8">
    <location>
        <begin position="622"/>
        <end position="672"/>
    </location>
</feature>
<dbReference type="SUPFAM" id="SSF81324">
    <property type="entry name" value="Voltage-gated potassium channels"/>
    <property type="match status" value="1"/>
</dbReference>
<keyword evidence="5" id="KW-0406">Ion transport</keyword>
<feature type="compositionally biased region" description="Polar residues" evidence="8">
    <location>
        <begin position="624"/>
        <end position="636"/>
    </location>
</feature>
<keyword evidence="3 9" id="KW-0812">Transmembrane</keyword>
<dbReference type="InterPro" id="IPR014710">
    <property type="entry name" value="RmlC-like_jellyroll"/>
</dbReference>
<dbReference type="PANTHER" id="PTHR47823">
    <property type="entry name" value="ION_TRANS DOMAIN-CONTAINING PROTEIN"/>
    <property type="match status" value="1"/>
</dbReference>
<dbReference type="InterPro" id="IPR003938">
    <property type="entry name" value="K_chnl_volt-dep_EAG/ELK/ERG"/>
</dbReference>
<evidence type="ECO:0000256" key="5">
    <source>
        <dbReference type="ARBA" id="ARBA00023065"/>
    </source>
</evidence>
<dbReference type="PRINTS" id="PR01463">
    <property type="entry name" value="EAGCHANLFMLY"/>
</dbReference>
<dbReference type="InterPro" id="IPR000595">
    <property type="entry name" value="cNMP-bd_dom"/>
</dbReference>
<feature type="transmembrane region" description="Helical" evidence="9">
    <location>
        <begin position="40"/>
        <end position="59"/>
    </location>
</feature>
<comment type="subcellular location">
    <subcellularLocation>
        <location evidence="1">Membrane</location>
        <topology evidence="1">Multi-pass membrane protein</topology>
    </subcellularLocation>
</comment>
<evidence type="ECO:0000313" key="11">
    <source>
        <dbReference type="EMBL" id="KAK3258633.1"/>
    </source>
</evidence>
<accession>A0AAE0KS21</accession>
<protein>
    <recommendedName>
        <fullName evidence="10">Cyclic nucleotide-binding domain-containing protein</fullName>
    </recommendedName>
</protein>
<name>A0AAE0KS21_9CHLO</name>
<evidence type="ECO:0000256" key="9">
    <source>
        <dbReference type="SAM" id="Phobius"/>
    </source>
</evidence>
<keyword evidence="6 9" id="KW-0472">Membrane</keyword>
<keyword evidence="7" id="KW-0407">Ion channel</keyword>
<feature type="transmembrane region" description="Helical" evidence="9">
    <location>
        <begin position="192"/>
        <end position="216"/>
    </location>
</feature>
<evidence type="ECO:0000256" key="8">
    <source>
        <dbReference type="SAM" id="MobiDB-lite"/>
    </source>
</evidence>
<dbReference type="EMBL" id="LGRX02019385">
    <property type="protein sequence ID" value="KAK3258633.1"/>
    <property type="molecule type" value="Genomic_DNA"/>
</dbReference>
<evidence type="ECO:0000313" key="12">
    <source>
        <dbReference type="Proteomes" id="UP001190700"/>
    </source>
</evidence>
<dbReference type="CDD" id="cd00038">
    <property type="entry name" value="CAP_ED"/>
    <property type="match status" value="1"/>
</dbReference>
<feature type="non-terminal residue" evidence="11">
    <location>
        <position position="1"/>
    </location>
</feature>
<dbReference type="Pfam" id="PF00520">
    <property type="entry name" value="Ion_trans"/>
    <property type="match status" value="1"/>
</dbReference>
<evidence type="ECO:0000256" key="7">
    <source>
        <dbReference type="ARBA" id="ARBA00023303"/>
    </source>
</evidence>
<organism evidence="11 12">
    <name type="scientific">Cymbomonas tetramitiformis</name>
    <dbReference type="NCBI Taxonomy" id="36881"/>
    <lineage>
        <taxon>Eukaryota</taxon>
        <taxon>Viridiplantae</taxon>
        <taxon>Chlorophyta</taxon>
        <taxon>Pyramimonadophyceae</taxon>
        <taxon>Pyramimonadales</taxon>
        <taxon>Pyramimonadaceae</taxon>
        <taxon>Cymbomonas</taxon>
    </lineage>
</organism>
<dbReference type="Gene3D" id="1.10.287.70">
    <property type="match status" value="1"/>
</dbReference>
<dbReference type="GO" id="GO:0005249">
    <property type="term" value="F:voltage-gated potassium channel activity"/>
    <property type="evidence" value="ECO:0007669"/>
    <property type="project" value="InterPro"/>
</dbReference>
<dbReference type="Pfam" id="PF00027">
    <property type="entry name" value="cNMP_binding"/>
    <property type="match status" value="1"/>
</dbReference>
<dbReference type="InterPro" id="IPR018490">
    <property type="entry name" value="cNMP-bd_dom_sf"/>
</dbReference>
<dbReference type="InterPro" id="IPR005821">
    <property type="entry name" value="Ion_trans_dom"/>
</dbReference>
<evidence type="ECO:0000256" key="1">
    <source>
        <dbReference type="ARBA" id="ARBA00004141"/>
    </source>
</evidence>
<evidence type="ECO:0000256" key="3">
    <source>
        <dbReference type="ARBA" id="ARBA00022692"/>
    </source>
</evidence>
<dbReference type="GO" id="GO:0016020">
    <property type="term" value="C:membrane"/>
    <property type="evidence" value="ECO:0007669"/>
    <property type="project" value="UniProtKB-SubCell"/>
</dbReference>
<evidence type="ECO:0000256" key="6">
    <source>
        <dbReference type="ARBA" id="ARBA00023136"/>
    </source>
</evidence>
<comment type="caution">
    <text evidence="11">The sequence shown here is derived from an EMBL/GenBank/DDBJ whole genome shotgun (WGS) entry which is preliminary data.</text>
</comment>
<keyword evidence="4 9" id="KW-1133">Transmembrane helix</keyword>
<feature type="region of interest" description="Disordered" evidence="8">
    <location>
        <begin position="548"/>
        <end position="574"/>
    </location>
</feature>
<gene>
    <name evidence="11" type="ORF">CYMTET_32330</name>
</gene>
<dbReference type="PROSITE" id="PS50042">
    <property type="entry name" value="CNMP_BINDING_3"/>
    <property type="match status" value="1"/>
</dbReference>
<evidence type="ECO:0000259" key="10">
    <source>
        <dbReference type="PROSITE" id="PS50042"/>
    </source>
</evidence>
<dbReference type="PANTHER" id="PTHR47823:SF11">
    <property type="entry name" value="K+-CHANNEL ERG AND RELATED PROTEINS"/>
    <property type="match status" value="1"/>
</dbReference>
<dbReference type="AlphaFoldDB" id="A0AAE0KS21"/>
<dbReference type="Gene3D" id="1.10.287.630">
    <property type="entry name" value="Helix hairpin bin"/>
    <property type="match status" value="1"/>
</dbReference>
<evidence type="ECO:0000256" key="2">
    <source>
        <dbReference type="ARBA" id="ARBA00022448"/>
    </source>
</evidence>
<keyword evidence="2" id="KW-0813">Transport</keyword>
<reference evidence="11 12" key="1">
    <citation type="journal article" date="2015" name="Genome Biol. Evol.">
        <title>Comparative Genomics of a Bacterivorous Green Alga Reveals Evolutionary Causalities and Consequences of Phago-Mixotrophic Mode of Nutrition.</title>
        <authorList>
            <person name="Burns J.A."/>
            <person name="Paasch A."/>
            <person name="Narechania A."/>
            <person name="Kim E."/>
        </authorList>
    </citation>
    <scope>NUCLEOTIDE SEQUENCE [LARGE SCALE GENOMIC DNA]</scope>
    <source>
        <strain evidence="11 12">PLY_AMNH</strain>
    </source>
</reference>
<evidence type="ECO:0000256" key="4">
    <source>
        <dbReference type="ARBA" id="ARBA00022989"/>
    </source>
</evidence>
<feature type="transmembrane region" description="Helical" evidence="9">
    <location>
        <begin position="66"/>
        <end position="90"/>
    </location>
</feature>
<dbReference type="SMART" id="SM00100">
    <property type="entry name" value="cNMP"/>
    <property type="match status" value="1"/>
</dbReference>
<dbReference type="Gene3D" id="2.60.120.10">
    <property type="entry name" value="Jelly Rolls"/>
    <property type="match status" value="1"/>
</dbReference>